<gene>
    <name evidence="3" type="ORF">ACFOGP_16900</name>
</gene>
<dbReference type="InterPro" id="IPR019734">
    <property type="entry name" value="TPR_rpt"/>
</dbReference>
<feature type="repeat" description="TPR" evidence="1">
    <location>
        <begin position="496"/>
        <end position="529"/>
    </location>
</feature>
<dbReference type="Gene3D" id="1.25.40.10">
    <property type="entry name" value="Tetratricopeptide repeat domain"/>
    <property type="match status" value="2"/>
</dbReference>
<dbReference type="Proteomes" id="UP001595632">
    <property type="component" value="Unassembled WGS sequence"/>
</dbReference>
<evidence type="ECO:0000313" key="4">
    <source>
        <dbReference type="Proteomes" id="UP001595632"/>
    </source>
</evidence>
<dbReference type="RefSeq" id="WP_275633885.1">
    <property type="nucleotide sequence ID" value="NZ_JARGYD010000006.1"/>
</dbReference>
<comment type="caution">
    <text evidence="3">The sequence shown here is derived from an EMBL/GenBank/DDBJ whole genome shotgun (WGS) entry which is preliminary data.</text>
</comment>
<sequence length="576" mass="61981">MTYAFTRAAILAATTFLTLPSLAHDALAHEPVRRTELFRPGLDMAEATMPDADAAAAMELAGYGDFGFDPGTDVAEARTAFARGIALLWGFNHTAAAAAFRAAQEADPTCSACFWGEAYALGPNLNDGMHPEHQDRAAEAAAQALALARTPRDRMLAAAVVARYDSALGDRAAQDSAFANLMQTAATRLSDNPNVQVIFADALMNLQPWDYWQADGTTPKGRTAEILATLERAIDLSPQHPGALHLYIHAVEASADPKAAEAAADALRGAVPVAGHLLHMPAHIYNRVGRYADSIAVNIEAIAADRAYLNAAGDAASPLYRYGYYPHNIHFLLVGAQMAGLRDEAMDAAGWLSEVTSDEVSGELAWVQAIDTAPFAAHTQMAEPEDILALPDPGDAFPFVKGHWHWARGTAFALLGDLDAALAEQQAIERIMETADLSGLEEQYLPARDILEIAKHLVEARISQAKGSWHEAEHHLDEAIRLEGAIPYMEPPYWSYPINQTLGAVRLQAGNPLGALEAFEAALETHPNNGWALWGVWQALDALAKDQPVDAATVKAARQAFENAWLGRADPSLDRL</sequence>
<organism evidence="3 4">
    <name type="scientific">Psychromarinibacter halotolerans</name>
    <dbReference type="NCBI Taxonomy" id="1775175"/>
    <lineage>
        <taxon>Bacteria</taxon>
        <taxon>Pseudomonadati</taxon>
        <taxon>Pseudomonadota</taxon>
        <taxon>Alphaproteobacteria</taxon>
        <taxon>Rhodobacterales</taxon>
        <taxon>Paracoccaceae</taxon>
        <taxon>Psychromarinibacter</taxon>
    </lineage>
</organism>
<dbReference type="SMART" id="SM00028">
    <property type="entry name" value="TPR"/>
    <property type="match status" value="3"/>
</dbReference>
<keyword evidence="4" id="KW-1185">Reference proteome</keyword>
<dbReference type="SUPFAM" id="SSF48452">
    <property type="entry name" value="TPR-like"/>
    <property type="match status" value="1"/>
</dbReference>
<accession>A0ABV7GSI6</accession>
<protein>
    <recommendedName>
        <fullName evidence="5">Tetratricopeptide repeat protein</fullName>
    </recommendedName>
</protein>
<keyword evidence="2" id="KW-0732">Signal</keyword>
<dbReference type="InterPro" id="IPR011990">
    <property type="entry name" value="TPR-like_helical_dom_sf"/>
</dbReference>
<dbReference type="PROSITE" id="PS50005">
    <property type="entry name" value="TPR"/>
    <property type="match status" value="1"/>
</dbReference>
<evidence type="ECO:0008006" key="5">
    <source>
        <dbReference type="Google" id="ProtNLM"/>
    </source>
</evidence>
<feature type="chain" id="PRO_5046005503" description="Tetratricopeptide repeat protein" evidence="2">
    <location>
        <begin position="24"/>
        <end position="576"/>
    </location>
</feature>
<feature type="signal peptide" evidence="2">
    <location>
        <begin position="1"/>
        <end position="23"/>
    </location>
</feature>
<proteinExistence type="predicted"/>
<keyword evidence="1" id="KW-0802">TPR repeat</keyword>
<evidence type="ECO:0000256" key="1">
    <source>
        <dbReference type="PROSITE-ProRule" id="PRU00339"/>
    </source>
</evidence>
<name>A0ABV7GSI6_9RHOB</name>
<dbReference type="PANTHER" id="PTHR45588:SF1">
    <property type="entry name" value="WW DOMAIN-CONTAINING PROTEIN"/>
    <property type="match status" value="1"/>
</dbReference>
<evidence type="ECO:0000256" key="2">
    <source>
        <dbReference type="SAM" id="SignalP"/>
    </source>
</evidence>
<reference evidence="4" key="1">
    <citation type="journal article" date="2019" name="Int. J. Syst. Evol. Microbiol.">
        <title>The Global Catalogue of Microorganisms (GCM) 10K type strain sequencing project: providing services to taxonomists for standard genome sequencing and annotation.</title>
        <authorList>
            <consortium name="The Broad Institute Genomics Platform"/>
            <consortium name="The Broad Institute Genome Sequencing Center for Infectious Disease"/>
            <person name="Wu L."/>
            <person name="Ma J."/>
        </authorList>
    </citation>
    <scope>NUCLEOTIDE SEQUENCE [LARGE SCALE GENOMIC DNA]</scope>
    <source>
        <strain evidence="4">KCTC 52366</strain>
    </source>
</reference>
<dbReference type="PANTHER" id="PTHR45588">
    <property type="entry name" value="TPR DOMAIN-CONTAINING PROTEIN"/>
    <property type="match status" value="1"/>
</dbReference>
<dbReference type="EMBL" id="JBHRTB010000010">
    <property type="protein sequence ID" value="MFC3144405.1"/>
    <property type="molecule type" value="Genomic_DNA"/>
</dbReference>
<evidence type="ECO:0000313" key="3">
    <source>
        <dbReference type="EMBL" id="MFC3144405.1"/>
    </source>
</evidence>